<keyword evidence="9" id="KW-0325">Glycoprotein</keyword>
<dbReference type="SUPFAM" id="SSF48726">
    <property type="entry name" value="Immunoglobulin"/>
    <property type="match status" value="3"/>
</dbReference>
<dbReference type="GO" id="GO:0002764">
    <property type="term" value="P:immune response-regulating signaling pathway"/>
    <property type="evidence" value="ECO:0007669"/>
    <property type="project" value="TreeGrafter"/>
</dbReference>
<dbReference type="PANTHER" id="PTHR11738:SF179">
    <property type="entry name" value="LEUKOCYTE IMMUNOGLOBULIN-LIKE RECEPTOR SUBFAMILY A MEMBER 5"/>
    <property type="match status" value="1"/>
</dbReference>
<dbReference type="AlphaFoldDB" id="G3TMD0"/>
<dbReference type="InterPro" id="IPR036179">
    <property type="entry name" value="Ig-like_dom_sf"/>
</dbReference>
<keyword evidence="2" id="KW-1003">Cell membrane</keyword>
<dbReference type="Ensembl" id="ENSLAFT00000022800.2">
    <property type="protein sequence ID" value="ENSLAFP00000016263.2"/>
    <property type="gene ID" value="ENSLAFG00000002144.3"/>
</dbReference>
<keyword evidence="10" id="KW-0393">Immunoglobulin domain</keyword>
<feature type="region of interest" description="Disordered" evidence="11">
    <location>
        <begin position="1"/>
        <end position="22"/>
    </location>
</feature>
<dbReference type="PANTHER" id="PTHR11738">
    <property type="entry name" value="MHC CLASS I NK CELL RECEPTOR"/>
    <property type="match status" value="1"/>
</dbReference>
<accession>G3TMD0</accession>
<comment type="subcellular location">
    <subcellularLocation>
        <location evidence="1">Cell membrane</location>
        <topology evidence="1">Single-pass membrane protein</topology>
    </subcellularLocation>
</comment>
<evidence type="ECO:0000256" key="4">
    <source>
        <dbReference type="ARBA" id="ARBA00022729"/>
    </source>
</evidence>
<dbReference type="InterPro" id="IPR013783">
    <property type="entry name" value="Ig-like_fold"/>
</dbReference>
<keyword evidence="13" id="KW-1185">Reference proteome</keyword>
<evidence type="ECO:0000256" key="10">
    <source>
        <dbReference type="ARBA" id="ARBA00023319"/>
    </source>
</evidence>
<protein>
    <submittedName>
        <fullName evidence="12">Uncharacterized protein</fullName>
    </submittedName>
</protein>
<evidence type="ECO:0000256" key="3">
    <source>
        <dbReference type="ARBA" id="ARBA00022692"/>
    </source>
</evidence>
<organism evidence="12 13">
    <name type="scientific">Loxodonta africana</name>
    <name type="common">African elephant</name>
    <dbReference type="NCBI Taxonomy" id="9785"/>
    <lineage>
        <taxon>Eukaryota</taxon>
        <taxon>Metazoa</taxon>
        <taxon>Chordata</taxon>
        <taxon>Craniata</taxon>
        <taxon>Vertebrata</taxon>
        <taxon>Euteleostomi</taxon>
        <taxon>Mammalia</taxon>
        <taxon>Eutheria</taxon>
        <taxon>Afrotheria</taxon>
        <taxon>Proboscidea</taxon>
        <taxon>Elephantidae</taxon>
        <taxon>Loxodonta</taxon>
    </lineage>
</organism>
<keyword evidence="7" id="KW-0472">Membrane</keyword>
<dbReference type="Gene3D" id="2.60.40.10">
    <property type="entry name" value="Immunoglobulins"/>
    <property type="match status" value="3"/>
</dbReference>
<reference evidence="12" key="2">
    <citation type="submission" date="2025-08" db="UniProtKB">
        <authorList>
            <consortium name="Ensembl"/>
        </authorList>
    </citation>
    <scope>IDENTIFICATION</scope>
    <source>
        <strain evidence="12">Isolate ISIS603380</strain>
    </source>
</reference>
<dbReference type="GO" id="GO:0005886">
    <property type="term" value="C:plasma membrane"/>
    <property type="evidence" value="ECO:0007669"/>
    <property type="project" value="UniProtKB-SubCell"/>
</dbReference>
<evidence type="ECO:0000256" key="8">
    <source>
        <dbReference type="ARBA" id="ARBA00023157"/>
    </source>
</evidence>
<keyword evidence="8" id="KW-1015">Disulfide bond</keyword>
<keyword evidence="3" id="KW-0812">Transmembrane</keyword>
<evidence type="ECO:0000256" key="6">
    <source>
        <dbReference type="ARBA" id="ARBA00022989"/>
    </source>
</evidence>
<sequence length="377" mass="41547">GSGLSRDPRSSGVSRDPPQTWAEPDSVIAWGNPVTNWCQGTLEAKKYHLYREGCLAPWDTQNPPEPNKAKFFVSQLTELTAGQYHCYYCSCTGYSAHSVILELVVTGERPGSPSSLLTQWGPIVASAESLILQCHSDVKYDRFTLSKEGTRDLPQGLGWQPQRGNSQVDFPLGRVNRTHKGQYSGYNLSQEWLVPSDPLDILVAGKAPYIPSLSAHSAPDVASGENVTLQCHSWSSMDTFLLSKEAGVDSPLHLRSVHQAGMNQAYFTMGPVTSGHMGTYRRYGSLSISPYLLSYSSGPLNLKVSGEEPQPLCLSEDMRGKPRGLRELWVGGEERKREQVQGHHDEGKVMWRAHEEAGNSQCRSQHGCMGWRQAGAT</sequence>
<dbReference type="InterPro" id="IPR050412">
    <property type="entry name" value="Ig-like_Receptors_ImmuneReg"/>
</dbReference>
<dbReference type="GO" id="GO:0032396">
    <property type="term" value="F:inhibitory MHC class I receptor activity"/>
    <property type="evidence" value="ECO:0007669"/>
    <property type="project" value="TreeGrafter"/>
</dbReference>
<dbReference type="FunFam" id="2.60.40.10:FF:000049">
    <property type="entry name" value="Leukocyte immunoglobulin-like receptor subfamily B member 1"/>
    <property type="match status" value="3"/>
</dbReference>
<reference evidence="12 13" key="1">
    <citation type="submission" date="2009-06" db="EMBL/GenBank/DDBJ databases">
        <title>The Genome Sequence of Loxodonta africana (African elephant).</title>
        <authorList>
            <person name="Di Palma F."/>
            <person name="Heiman D."/>
            <person name="Young S."/>
            <person name="Johnson J."/>
            <person name="Lander E.S."/>
            <person name="Lindblad-Toh K."/>
        </authorList>
    </citation>
    <scope>NUCLEOTIDE SEQUENCE [LARGE SCALE GENOMIC DNA]</scope>
    <source>
        <strain evidence="12 13">Isolate ISIS603380</strain>
    </source>
</reference>
<dbReference type="GeneTree" id="ENSGT01100000263478"/>
<reference evidence="12" key="3">
    <citation type="submission" date="2025-09" db="UniProtKB">
        <authorList>
            <consortium name="Ensembl"/>
        </authorList>
    </citation>
    <scope>IDENTIFICATION</scope>
    <source>
        <strain evidence="12">Isolate ISIS603380</strain>
    </source>
</reference>
<dbReference type="Pfam" id="PF13895">
    <property type="entry name" value="Ig_2"/>
    <property type="match status" value="1"/>
</dbReference>
<proteinExistence type="predicted"/>
<evidence type="ECO:0000256" key="1">
    <source>
        <dbReference type="ARBA" id="ARBA00004162"/>
    </source>
</evidence>
<keyword evidence="4" id="KW-0732">Signal</keyword>
<keyword evidence="6" id="KW-1133">Transmembrane helix</keyword>
<evidence type="ECO:0000256" key="11">
    <source>
        <dbReference type="SAM" id="MobiDB-lite"/>
    </source>
</evidence>
<name>G3TMD0_LOXAF</name>
<dbReference type="GO" id="GO:0019221">
    <property type="term" value="P:cytokine-mediated signaling pathway"/>
    <property type="evidence" value="ECO:0007669"/>
    <property type="project" value="TreeGrafter"/>
</dbReference>
<evidence type="ECO:0000256" key="5">
    <source>
        <dbReference type="ARBA" id="ARBA00022737"/>
    </source>
</evidence>
<evidence type="ECO:0000313" key="12">
    <source>
        <dbReference type="Ensembl" id="ENSLAFP00000016263.2"/>
    </source>
</evidence>
<evidence type="ECO:0000256" key="2">
    <source>
        <dbReference type="ARBA" id="ARBA00022475"/>
    </source>
</evidence>
<evidence type="ECO:0000313" key="13">
    <source>
        <dbReference type="Proteomes" id="UP000007646"/>
    </source>
</evidence>
<keyword evidence="5" id="KW-0677">Repeat</keyword>
<evidence type="ECO:0000256" key="9">
    <source>
        <dbReference type="ARBA" id="ARBA00023180"/>
    </source>
</evidence>
<dbReference type="Proteomes" id="UP000007646">
    <property type="component" value="Unassembled WGS sequence"/>
</dbReference>
<evidence type="ECO:0000256" key="7">
    <source>
        <dbReference type="ARBA" id="ARBA00023136"/>
    </source>
</evidence>